<name>A0A645H1Q7_9ZZZZ</name>
<protein>
    <submittedName>
        <fullName evidence="1">Uncharacterized protein</fullName>
    </submittedName>
</protein>
<evidence type="ECO:0000313" key="1">
    <source>
        <dbReference type="EMBL" id="MPN32955.1"/>
    </source>
</evidence>
<organism evidence="1">
    <name type="scientific">bioreactor metagenome</name>
    <dbReference type="NCBI Taxonomy" id="1076179"/>
    <lineage>
        <taxon>unclassified sequences</taxon>
        <taxon>metagenomes</taxon>
        <taxon>ecological metagenomes</taxon>
    </lineage>
</organism>
<gene>
    <name evidence="1" type="ORF">SDC9_180438</name>
</gene>
<proteinExistence type="predicted"/>
<reference evidence="1" key="1">
    <citation type="submission" date="2019-08" db="EMBL/GenBank/DDBJ databases">
        <authorList>
            <person name="Kucharzyk K."/>
            <person name="Murdoch R.W."/>
            <person name="Higgins S."/>
            <person name="Loffler F."/>
        </authorList>
    </citation>
    <scope>NUCLEOTIDE SEQUENCE</scope>
</reference>
<accession>A0A645H1Q7</accession>
<sequence>MCGFKCTLLDGSLLCSSGPLQKGCYPVIPPFEVDPPIGKFTESKFEIRCKPGTIDATVDVAVLGIGALRVGHKVYVVICIKYERGILHRLDPVTALLDLC</sequence>
<comment type="caution">
    <text evidence="1">The sequence shown here is derived from an EMBL/GenBank/DDBJ whole genome shotgun (WGS) entry which is preliminary data.</text>
</comment>
<dbReference type="AlphaFoldDB" id="A0A645H1Q7"/>
<dbReference type="EMBL" id="VSSQ01085234">
    <property type="protein sequence ID" value="MPN32955.1"/>
    <property type="molecule type" value="Genomic_DNA"/>
</dbReference>